<organism evidence="2 3">
    <name type="scientific">Pontibaca salina</name>
    <dbReference type="NCBI Taxonomy" id="2795731"/>
    <lineage>
        <taxon>Bacteria</taxon>
        <taxon>Pseudomonadati</taxon>
        <taxon>Pseudomonadota</taxon>
        <taxon>Alphaproteobacteria</taxon>
        <taxon>Rhodobacterales</taxon>
        <taxon>Roseobacteraceae</taxon>
        <taxon>Pontibaca</taxon>
    </lineage>
</organism>
<dbReference type="RefSeq" id="WP_198685181.1">
    <property type="nucleotide sequence ID" value="NZ_JAEIJD010000002.1"/>
</dbReference>
<keyword evidence="1" id="KW-0732">Signal</keyword>
<accession>A0A934HT87</accession>
<gene>
    <name evidence="2" type="ORF">JAO82_04740</name>
</gene>
<evidence type="ECO:0008006" key="4">
    <source>
        <dbReference type="Google" id="ProtNLM"/>
    </source>
</evidence>
<dbReference type="EMBL" id="JAEIJD010000002">
    <property type="protein sequence ID" value="MBI6629184.1"/>
    <property type="molecule type" value="Genomic_DNA"/>
</dbReference>
<evidence type="ECO:0000313" key="3">
    <source>
        <dbReference type="Proteomes" id="UP000613255"/>
    </source>
</evidence>
<dbReference type="AlphaFoldDB" id="A0A934HT87"/>
<protein>
    <recommendedName>
        <fullName evidence="4">Auto-transporter adhesin head GIN domain-containing protein</fullName>
    </recommendedName>
</protein>
<evidence type="ECO:0000313" key="2">
    <source>
        <dbReference type="EMBL" id="MBI6629184.1"/>
    </source>
</evidence>
<reference evidence="2" key="1">
    <citation type="submission" date="2020-12" db="EMBL/GenBank/DDBJ databases">
        <title>Pontibaca salina gen. nov., sp. nov., isolated from marine sediment.</title>
        <authorList>
            <person name="Bo J."/>
            <person name="Wang S."/>
            <person name="Song X."/>
            <person name="Du Z."/>
        </authorList>
    </citation>
    <scope>NUCLEOTIDE SEQUENCE</scope>
    <source>
        <strain evidence="2">S1109L</strain>
    </source>
</reference>
<evidence type="ECO:0000256" key="1">
    <source>
        <dbReference type="SAM" id="SignalP"/>
    </source>
</evidence>
<dbReference type="Proteomes" id="UP000613255">
    <property type="component" value="Unassembled WGS sequence"/>
</dbReference>
<feature type="chain" id="PRO_5037705283" description="Auto-transporter adhesin head GIN domain-containing protein" evidence="1">
    <location>
        <begin position="25"/>
        <end position="261"/>
    </location>
</feature>
<feature type="signal peptide" evidence="1">
    <location>
        <begin position="1"/>
        <end position="24"/>
    </location>
</feature>
<name>A0A934HT87_9RHOB</name>
<sequence length="261" mass="27271">MFLPFHRALPLLCLALCFASAGQANEIRFDQSNPTILHLNITQIGNDHSVHGFDPNSGKADRASGASLTGNFGTVTLRQDTAESSAIALRVEVDGWKPSDIDIDLSGRGGHSVSLDAKAARLESLITLEGKGEKSVDLTVAATGKAVTHDITLRGKAMTLTAWQGAAAGLVVDLKAKGPGASTVITQSGENSTANISGTLHSNATLEFNQTGSNADINLAVTLKPDSKLIYNQQADNGATVSPISVKLTHDEVVTMTHTAF</sequence>
<proteinExistence type="predicted"/>
<comment type="caution">
    <text evidence="2">The sequence shown here is derived from an EMBL/GenBank/DDBJ whole genome shotgun (WGS) entry which is preliminary data.</text>
</comment>
<keyword evidence="3" id="KW-1185">Reference proteome</keyword>